<protein>
    <submittedName>
        <fullName evidence="1">GTPase SAR1 family protein</fullName>
    </submittedName>
</protein>
<sequence>MDKQQEVKIVFIGESGCGKSTLIRHLAESPQQLKYASSSDGHAGTTKVTIEYLFGDYKSIKVNSVFCNIKYSKDSDLDPFGDAGFESFLRNIEDFQKIERSNDKYEQIVNDYAIQYLNGKSLKEVFTIINTPNAFFNRITMEVPANKELYSQMNINDIDVLRIVDTRGLGDQDDIERVIPFAGADAIIIVGKNETPSPVILQGLIKVCQDYKHLPVLFIGKHAINEDEVNIASADTADDYLLRLIKFNKSRDCSIRRLYADVCEEHLELIEPVQEVMKECRINNVPYINSLAFSTAKESNYYKFYVPACIQIFSNCIKTISSYQIAQKDVSNQLRNSKANLFSSMFTKDVLESVLPYLAIEPKRYNRYVDFISVAKGSPQRHGSPLYYSYDCVAATLYAMLRTTIDRAVISVDNSISNDILIFFFKRVLQHNSYNWYWGFDNGYYYTVIDFSYTAARECKKKLREKELKLDQVVCKRFDKQYDRYDSIKILLFEESLNTLINKIDSDIDVNNYFSNILDADPA</sequence>
<keyword evidence="2" id="KW-1185">Reference proteome</keyword>
<dbReference type="InterPro" id="IPR027417">
    <property type="entry name" value="P-loop_NTPase"/>
</dbReference>
<reference evidence="1 2" key="1">
    <citation type="submission" date="2021-03" db="EMBL/GenBank/DDBJ databases">
        <title>Genomic Encyclopedia of Type Strains, Phase IV (KMG-IV): sequencing the most valuable type-strain genomes for metagenomic binning, comparative biology and taxonomic classification.</title>
        <authorList>
            <person name="Goeker M."/>
        </authorList>
    </citation>
    <scope>NUCLEOTIDE SEQUENCE [LARGE SCALE GENOMIC DNA]</scope>
    <source>
        <strain evidence="1 2">DSM 101953</strain>
    </source>
</reference>
<dbReference type="Gene3D" id="3.40.50.300">
    <property type="entry name" value="P-loop containing nucleotide triphosphate hydrolases"/>
    <property type="match status" value="1"/>
</dbReference>
<dbReference type="EMBL" id="JAGGLV010000007">
    <property type="protein sequence ID" value="MBP2112515.1"/>
    <property type="molecule type" value="Genomic_DNA"/>
</dbReference>
<evidence type="ECO:0000313" key="2">
    <source>
        <dbReference type="Proteomes" id="UP000773462"/>
    </source>
</evidence>
<dbReference type="Proteomes" id="UP000773462">
    <property type="component" value="Unassembled WGS sequence"/>
</dbReference>
<name>A0ABS4NR28_9BACL</name>
<accession>A0ABS4NR28</accession>
<comment type="caution">
    <text evidence="1">The sequence shown here is derived from an EMBL/GenBank/DDBJ whole genome shotgun (WGS) entry which is preliminary data.</text>
</comment>
<gene>
    <name evidence="1" type="ORF">J2Z70_002669</name>
</gene>
<evidence type="ECO:0000313" key="1">
    <source>
        <dbReference type="EMBL" id="MBP2112515.1"/>
    </source>
</evidence>
<dbReference type="RefSeq" id="WP_209873490.1">
    <property type="nucleotide sequence ID" value="NZ_JAGGLV010000007.1"/>
</dbReference>
<organism evidence="1 2">
    <name type="scientific">Paenibacillus silagei</name>
    <dbReference type="NCBI Taxonomy" id="1670801"/>
    <lineage>
        <taxon>Bacteria</taxon>
        <taxon>Bacillati</taxon>
        <taxon>Bacillota</taxon>
        <taxon>Bacilli</taxon>
        <taxon>Bacillales</taxon>
        <taxon>Paenibacillaceae</taxon>
        <taxon>Paenibacillus</taxon>
    </lineage>
</organism>
<proteinExistence type="predicted"/>
<dbReference type="SUPFAM" id="SSF52540">
    <property type="entry name" value="P-loop containing nucleoside triphosphate hydrolases"/>
    <property type="match status" value="1"/>
</dbReference>